<feature type="domain" description="Rhamnogalacturonase A/B/Epimerase-like pectate lyase" evidence="2">
    <location>
        <begin position="65"/>
        <end position="180"/>
    </location>
</feature>
<evidence type="ECO:0000259" key="2">
    <source>
        <dbReference type="Pfam" id="PF12708"/>
    </source>
</evidence>
<name>A0A8H6YGJ9_9AGAR</name>
<proteinExistence type="predicted"/>
<dbReference type="SUPFAM" id="SSF51126">
    <property type="entry name" value="Pectin lyase-like"/>
    <property type="match status" value="1"/>
</dbReference>
<dbReference type="Pfam" id="PF12708">
    <property type="entry name" value="Pect-lyase_RHGA_epim"/>
    <property type="match status" value="1"/>
</dbReference>
<dbReference type="PANTHER" id="PTHR31339:SF9">
    <property type="entry name" value="PLASMIN AND FIBRONECTIN-BINDING PROTEIN A"/>
    <property type="match status" value="1"/>
</dbReference>
<sequence length="206" mass="21154">MLPTLFLTAIGVALGSVAPVVSLGTTCTTALTAGNAAAGDPFWMENIKHQGIAAFNPDPTTYQVFRNVKDFGAKGDGVTDDTAAINSAITSGNRCEGGVAVCNSTTITPALVYFPQGTYLVSDSIVTLYYTQLIGDATNPPTLLAASSFTATALIDADPYIPGGNGAEYYVNQNNFFRSVTDDSAAINAAISSGGRCRGGTRGSST</sequence>
<keyword evidence="1" id="KW-0732">Signal</keyword>
<evidence type="ECO:0000313" key="3">
    <source>
        <dbReference type="EMBL" id="KAF7359318.1"/>
    </source>
</evidence>
<dbReference type="PANTHER" id="PTHR31339">
    <property type="entry name" value="PECTIN LYASE-RELATED"/>
    <property type="match status" value="1"/>
</dbReference>
<dbReference type="InterPro" id="IPR011050">
    <property type="entry name" value="Pectin_lyase_fold/virulence"/>
</dbReference>
<evidence type="ECO:0000313" key="4">
    <source>
        <dbReference type="Proteomes" id="UP000623467"/>
    </source>
</evidence>
<dbReference type="AlphaFoldDB" id="A0A8H6YGJ9"/>
<feature type="chain" id="PRO_5034385415" evidence="1">
    <location>
        <begin position="16"/>
        <end position="206"/>
    </location>
</feature>
<protein>
    <submittedName>
        <fullName evidence="3">Beta-1,3-glucanase</fullName>
    </submittedName>
</protein>
<dbReference type="EMBL" id="JACAZH010000009">
    <property type="protein sequence ID" value="KAF7359318.1"/>
    <property type="molecule type" value="Genomic_DNA"/>
</dbReference>
<feature type="signal peptide" evidence="1">
    <location>
        <begin position="1"/>
        <end position="15"/>
    </location>
</feature>
<comment type="caution">
    <text evidence="3">The sequence shown here is derived from an EMBL/GenBank/DDBJ whole genome shotgun (WGS) entry which is preliminary data.</text>
</comment>
<organism evidence="3 4">
    <name type="scientific">Mycena sanguinolenta</name>
    <dbReference type="NCBI Taxonomy" id="230812"/>
    <lineage>
        <taxon>Eukaryota</taxon>
        <taxon>Fungi</taxon>
        <taxon>Dikarya</taxon>
        <taxon>Basidiomycota</taxon>
        <taxon>Agaricomycotina</taxon>
        <taxon>Agaricomycetes</taxon>
        <taxon>Agaricomycetidae</taxon>
        <taxon>Agaricales</taxon>
        <taxon>Marasmiineae</taxon>
        <taxon>Mycenaceae</taxon>
        <taxon>Mycena</taxon>
    </lineage>
</organism>
<dbReference type="InterPro" id="IPR012334">
    <property type="entry name" value="Pectin_lyas_fold"/>
</dbReference>
<dbReference type="Proteomes" id="UP000623467">
    <property type="component" value="Unassembled WGS sequence"/>
</dbReference>
<reference evidence="3" key="1">
    <citation type="submission" date="2020-05" db="EMBL/GenBank/DDBJ databases">
        <title>Mycena genomes resolve the evolution of fungal bioluminescence.</title>
        <authorList>
            <person name="Tsai I.J."/>
        </authorList>
    </citation>
    <scope>NUCLEOTIDE SEQUENCE</scope>
    <source>
        <strain evidence="3">160909Yilan</strain>
    </source>
</reference>
<dbReference type="InterPro" id="IPR024535">
    <property type="entry name" value="RHGA/B-epi-like_pectate_lyase"/>
</dbReference>
<gene>
    <name evidence="3" type="ORF">MSAN_01274200</name>
</gene>
<dbReference type="InterPro" id="IPR051801">
    <property type="entry name" value="GH28_Enzymes"/>
</dbReference>
<dbReference type="OrthoDB" id="1046782at2759"/>
<evidence type="ECO:0000256" key="1">
    <source>
        <dbReference type="SAM" id="SignalP"/>
    </source>
</evidence>
<accession>A0A8H6YGJ9</accession>
<keyword evidence="4" id="KW-1185">Reference proteome</keyword>
<dbReference type="Gene3D" id="2.160.20.10">
    <property type="entry name" value="Single-stranded right-handed beta-helix, Pectin lyase-like"/>
    <property type="match status" value="1"/>
</dbReference>